<dbReference type="InterPro" id="IPR050747">
    <property type="entry name" value="Mitochondrial_chaperone_BCS1"/>
</dbReference>
<feature type="domain" description="AAA-type ATPase N-terminal" evidence="6">
    <location>
        <begin position="38"/>
        <end position="129"/>
    </location>
</feature>
<dbReference type="AlphaFoldDB" id="A0AAD6JT36"/>
<evidence type="ECO:0000256" key="3">
    <source>
        <dbReference type="ARBA" id="ARBA00022842"/>
    </source>
</evidence>
<comment type="caution">
    <text evidence="7">The sequence shown here is derived from an EMBL/GenBank/DDBJ whole genome shotgun (WGS) entry which is preliminary data.</text>
</comment>
<evidence type="ECO:0000259" key="5">
    <source>
        <dbReference type="Pfam" id="PF00004"/>
    </source>
</evidence>
<sequence>MFPSRTAAQIPSAKAMISAAASAAATMMLLRSLVKEYLPRELRSYIFYKFETLINSFSSELTLVVEEYDNLNHNNLFKAAELYLEPIIPPDAKKFKISLPKKESKFSLSLDRYQEIVDTFNGVTLKWKFNTKKVPTKYVASSDDFNPMRISEDRFFELSFHKKHKDMVIDVYLKHVIKKSKELKEDKRSLKLFTLRHDRMSGRGGDAWQSVDLHHPSTFDTLAMDMEAKRTIMEDLDRFVKRKELYRRVGKAWKRGYLLFGPPGTGKSSLIAAIANYLKFDIYDLELTNLRTNSDLRNLMISTENKSILVVEDIDCSIEIQDRLAQARAMTASRHNPAPFNQVNQQLLKCEEPESVLTGLIEFLEDKKSERSKREDGNRDNNEEPGPAEGELAQELDGNNGEVVKKEVDGSNGEVVKKEEGAVEADGENGKIVMG</sequence>
<reference evidence="7 8" key="1">
    <citation type="journal article" date="2023" name="Int. J. Mol. Sci.">
        <title>De Novo Assembly and Annotation of 11 Diverse Shrub Willow (Salix) Genomes Reveals Novel Gene Organization in Sex-Linked Regions.</title>
        <authorList>
            <person name="Hyden B."/>
            <person name="Feng K."/>
            <person name="Yates T.B."/>
            <person name="Jawdy S."/>
            <person name="Cereghino C."/>
            <person name="Smart L.B."/>
            <person name="Muchero W."/>
        </authorList>
    </citation>
    <scope>NUCLEOTIDE SEQUENCE [LARGE SCALE GENOMIC DNA]</scope>
    <source>
        <tissue evidence="7">Shoot tip</tissue>
    </source>
</reference>
<evidence type="ECO:0008006" key="9">
    <source>
        <dbReference type="Google" id="ProtNLM"/>
    </source>
</evidence>
<dbReference type="Pfam" id="PF14363">
    <property type="entry name" value="AAA_assoc"/>
    <property type="match status" value="1"/>
</dbReference>
<evidence type="ECO:0000256" key="2">
    <source>
        <dbReference type="ARBA" id="ARBA00022801"/>
    </source>
</evidence>
<protein>
    <recommendedName>
        <fullName evidence="9">AAA+ ATPase domain-containing protein</fullName>
    </recommendedName>
</protein>
<evidence type="ECO:0000313" key="8">
    <source>
        <dbReference type="Proteomes" id="UP001162972"/>
    </source>
</evidence>
<feature type="compositionally biased region" description="Basic and acidic residues" evidence="4">
    <location>
        <begin position="403"/>
        <end position="421"/>
    </location>
</feature>
<dbReference type="InterPro" id="IPR025753">
    <property type="entry name" value="AAA_N_dom"/>
</dbReference>
<proteinExistence type="predicted"/>
<gene>
    <name evidence="7" type="ORF">OIU84_009297</name>
</gene>
<dbReference type="GO" id="GO:0005524">
    <property type="term" value="F:ATP binding"/>
    <property type="evidence" value="ECO:0007669"/>
    <property type="project" value="InterPro"/>
</dbReference>
<organism evidence="7 8">
    <name type="scientific">Salix udensis</name>
    <dbReference type="NCBI Taxonomy" id="889485"/>
    <lineage>
        <taxon>Eukaryota</taxon>
        <taxon>Viridiplantae</taxon>
        <taxon>Streptophyta</taxon>
        <taxon>Embryophyta</taxon>
        <taxon>Tracheophyta</taxon>
        <taxon>Spermatophyta</taxon>
        <taxon>Magnoliopsida</taxon>
        <taxon>eudicotyledons</taxon>
        <taxon>Gunneridae</taxon>
        <taxon>Pentapetalae</taxon>
        <taxon>rosids</taxon>
        <taxon>fabids</taxon>
        <taxon>Malpighiales</taxon>
        <taxon>Salicaceae</taxon>
        <taxon>Saliceae</taxon>
        <taxon>Salix</taxon>
    </lineage>
</organism>
<name>A0AAD6JT36_9ROSI</name>
<dbReference type="InterPro" id="IPR027417">
    <property type="entry name" value="P-loop_NTPase"/>
</dbReference>
<feature type="compositionally biased region" description="Basic and acidic residues" evidence="4">
    <location>
        <begin position="368"/>
        <end position="382"/>
    </location>
</feature>
<feature type="domain" description="ATPase AAA-type core" evidence="5">
    <location>
        <begin position="257"/>
        <end position="321"/>
    </location>
</feature>
<dbReference type="Pfam" id="PF00004">
    <property type="entry name" value="AAA"/>
    <property type="match status" value="1"/>
</dbReference>
<dbReference type="SUPFAM" id="SSF52540">
    <property type="entry name" value="P-loop containing nucleoside triphosphate hydrolases"/>
    <property type="match status" value="1"/>
</dbReference>
<dbReference type="PANTHER" id="PTHR23070">
    <property type="entry name" value="BCS1 AAA-TYPE ATPASE"/>
    <property type="match status" value="1"/>
</dbReference>
<keyword evidence="2" id="KW-0378">Hydrolase</keyword>
<evidence type="ECO:0000259" key="6">
    <source>
        <dbReference type="Pfam" id="PF14363"/>
    </source>
</evidence>
<keyword evidence="3" id="KW-0460">Magnesium</keyword>
<dbReference type="GO" id="GO:0016887">
    <property type="term" value="F:ATP hydrolysis activity"/>
    <property type="evidence" value="ECO:0007669"/>
    <property type="project" value="InterPro"/>
</dbReference>
<dbReference type="EMBL" id="JAPFFJ010000015">
    <property type="protein sequence ID" value="KAJ6409774.1"/>
    <property type="molecule type" value="Genomic_DNA"/>
</dbReference>
<evidence type="ECO:0000313" key="7">
    <source>
        <dbReference type="EMBL" id="KAJ6409774.1"/>
    </source>
</evidence>
<dbReference type="Proteomes" id="UP001162972">
    <property type="component" value="Chromosome 9"/>
</dbReference>
<accession>A0AAD6JT36</accession>
<evidence type="ECO:0000256" key="1">
    <source>
        <dbReference type="ARBA" id="ARBA00001946"/>
    </source>
</evidence>
<feature type="region of interest" description="Disordered" evidence="4">
    <location>
        <begin position="368"/>
        <end position="435"/>
    </location>
</feature>
<dbReference type="Gene3D" id="3.40.50.300">
    <property type="entry name" value="P-loop containing nucleotide triphosphate hydrolases"/>
    <property type="match status" value="1"/>
</dbReference>
<keyword evidence="8" id="KW-1185">Reference proteome</keyword>
<dbReference type="InterPro" id="IPR003959">
    <property type="entry name" value="ATPase_AAA_core"/>
</dbReference>
<comment type="cofactor">
    <cofactor evidence="1">
        <name>Mg(2+)</name>
        <dbReference type="ChEBI" id="CHEBI:18420"/>
    </cofactor>
</comment>
<evidence type="ECO:0000256" key="4">
    <source>
        <dbReference type="SAM" id="MobiDB-lite"/>
    </source>
</evidence>